<evidence type="ECO:0000313" key="2">
    <source>
        <dbReference type="EMBL" id="HIU53247.1"/>
    </source>
</evidence>
<organism evidence="2 3">
    <name type="scientific">Candidatus Scatocola faecipullorum</name>
    <dbReference type="NCBI Taxonomy" id="2840917"/>
    <lineage>
        <taxon>Bacteria</taxon>
        <taxon>Pseudomonadati</taxon>
        <taxon>Pseudomonadota</taxon>
        <taxon>Alphaproteobacteria</taxon>
        <taxon>Rhodospirillales</taxon>
        <taxon>Rhodospirillaceae</taxon>
        <taxon>Rhodospirillaceae incertae sedis</taxon>
        <taxon>Candidatus Scatocola</taxon>
    </lineage>
</organism>
<proteinExistence type="predicted"/>
<feature type="transmembrane region" description="Helical" evidence="1">
    <location>
        <begin position="227"/>
        <end position="252"/>
    </location>
</feature>
<accession>A0A9D1M433</accession>
<keyword evidence="1" id="KW-1133">Transmembrane helix</keyword>
<comment type="caution">
    <text evidence="2">The sequence shown here is derived from an EMBL/GenBank/DDBJ whole genome shotgun (WGS) entry which is preliminary data.</text>
</comment>
<keyword evidence="1" id="KW-0472">Membrane</keyword>
<feature type="transmembrane region" description="Helical" evidence="1">
    <location>
        <begin position="105"/>
        <end position="129"/>
    </location>
</feature>
<sequence length="274" mass="30589">MKPMINLPFGESLKRTYLYVFANFGKAMKICSFWIVLMLAADVLMSFPSQCREGQNCIGWQSNVSMLLSVIASAAVSVSFARTVILKEEYDWFRISLGGRELKYLLFSLLILLLMLAAALIVGVVLAWLWQMFNPGSVGVRHPGYLGTYFLSVLVIAAFASRLCLALSAVAVDNREIGLRKAFDITSGNTVKIFLGLILSTFPVMVLLLLIGNLAQGIFADSWMGKFVVSALVVFFSALNAVFKSCYLAHIYQYFLYFYNRRPQEESADKSLLD</sequence>
<evidence type="ECO:0000313" key="3">
    <source>
        <dbReference type="Proteomes" id="UP000824107"/>
    </source>
</evidence>
<evidence type="ECO:0000256" key="1">
    <source>
        <dbReference type="SAM" id="Phobius"/>
    </source>
</evidence>
<dbReference type="EMBL" id="DVNC01000028">
    <property type="protein sequence ID" value="HIU53247.1"/>
    <property type="molecule type" value="Genomic_DNA"/>
</dbReference>
<reference evidence="2" key="2">
    <citation type="journal article" date="2021" name="PeerJ">
        <title>Extensive microbial diversity within the chicken gut microbiome revealed by metagenomics and culture.</title>
        <authorList>
            <person name="Gilroy R."/>
            <person name="Ravi A."/>
            <person name="Getino M."/>
            <person name="Pursley I."/>
            <person name="Horton D.L."/>
            <person name="Alikhan N.F."/>
            <person name="Baker D."/>
            <person name="Gharbi K."/>
            <person name="Hall N."/>
            <person name="Watson M."/>
            <person name="Adriaenssens E.M."/>
            <person name="Foster-Nyarko E."/>
            <person name="Jarju S."/>
            <person name="Secka A."/>
            <person name="Antonio M."/>
            <person name="Oren A."/>
            <person name="Chaudhuri R.R."/>
            <person name="La Ragione R."/>
            <person name="Hildebrand F."/>
            <person name="Pallen M.J."/>
        </authorList>
    </citation>
    <scope>NUCLEOTIDE SEQUENCE</scope>
    <source>
        <strain evidence="2">ChiW3-316</strain>
    </source>
</reference>
<protein>
    <submittedName>
        <fullName evidence="2">Uncharacterized protein</fullName>
    </submittedName>
</protein>
<name>A0A9D1M433_9PROT</name>
<gene>
    <name evidence="2" type="ORF">IAD20_04110</name>
</gene>
<dbReference type="Proteomes" id="UP000824107">
    <property type="component" value="Unassembled WGS sequence"/>
</dbReference>
<feature type="transmembrane region" description="Helical" evidence="1">
    <location>
        <begin position="149"/>
        <end position="172"/>
    </location>
</feature>
<reference evidence="2" key="1">
    <citation type="submission" date="2020-10" db="EMBL/GenBank/DDBJ databases">
        <authorList>
            <person name="Gilroy R."/>
        </authorList>
    </citation>
    <scope>NUCLEOTIDE SEQUENCE</scope>
    <source>
        <strain evidence="2">ChiW3-316</strain>
    </source>
</reference>
<feature type="transmembrane region" description="Helical" evidence="1">
    <location>
        <begin position="67"/>
        <end position="85"/>
    </location>
</feature>
<keyword evidence="1" id="KW-0812">Transmembrane</keyword>
<dbReference type="AlphaFoldDB" id="A0A9D1M433"/>
<feature type="transmembrane region" description="Helical" evidence="1">
    <location>
        <begin position="193"/>
        <end position="215"/>
    </location>
</feature>